<reference evidence="1" key="2">
    <citation type="submission" date="2025-03" db="EMBL/GenBank/DDBJ databases">
        <authorList>
            <consortium name="ELIXIR-Norway"/>
            <consortium name="Elixir Norway"/>
        </authorList>
    </citation>
    <scope>NUCLEOTIDE SEQUENCE</scope>
</reference>
<protein>
    <submittedName>
        <fullName evidence="1">Uncharacterized protein</fullName>
    </submittedName>
</protein>
<sequence length="120" mass="14081">MLQVAAKKPHKNREIKVLCVCACVLIHFNRVRLCATSWMVAHQVPLPMEEENVHVILQARILEWVATPSCRGSSQHKDQTCFSFVNIYVHYVNNYIKYEFESKHPNQKPSAFRLYYKNFA</sequence>
<organism evidence="1 2">
    <name type="scientific">Rangifer tarandus platyrhynchus</name>
    <name type="common">Svalbard reindeer</name>
    <dbReference type="NCBI Taxonomy" id="3082113"/>
    <lineage>
        <taxon>Eukaryota</taxon>
        <taxon>Metazoa</taxon>
        <taxon>Chordata</taxon>
        <taxon>Craniata</taxon>
        <taxon>Vertebrata</taxon>
        <taxon>Euteleostomi</taxon>
        <taxon>Mammalia</taxon>
        <taxon>Eutheria</taxon>
        <taxon>Laurasiatheria</taxon>
        <taxon>Artiodactyla</taxon>
        <taxon>Ruminantia</taxon>
        <taxon>Pecora</taxon>
        <taxon>Cervidae</taxon>
        <taxon>Odocoileinae</taxon>
        <taxon>Rangifer</taxon>
    </lineage>
</organism>
<evidence type="ECO:0000313" key="2">
    <source>
        <dbReference type="Proteomes" id="UP001162501"/>
    </source>
</evidence>
<dbReference type="EMBL" id="OX596117">
    <property type="protein sequence ID" value="CAN0495036.1"/>
    <property type="molecule type" value="Genomic_DNA"/>
</dbReference>
<name>A0AC59ZRV0_RANTA</name>
<gene>
    <name evidence="1" type="ORF">MRATA1EN22A_LOCUS21928</name>
</gene>
<reference evidence="1" key="1">
    <citation type="submission" date="2023-05" db="EMBL/GenBank/DDBJ databases">
        <authorList>
            <consortium name="ELIXIR-Norway"/>
        </authorList>
    </citation>
    <scope>NUCLEOTIDE SEQUENCE</scope>
</reference>
<proteinExistence type="predicted"/>
<dbReference type="Proteomes" id="UP001162501">
    <property type="component" value="Chromosome 33"/>
</dbReference>
<evidence type="ECO:0000313" key="1">
    <source>
        <dbReference type="EMBL" id="CAN0495036.1"/>
    </source>
</evidence>
<accession>A0AC59ZRV0</accession>